<dbReference type="Pfam" id="PF03795">
    <property type="entry name" value="YCII"/>
    <property type="match status" value="1"/>
</dbReference>
<dbReference type="Proteomes" id="UP001596527">
    <property type="component" value="Unassembled WGS sequence"/>
</dbReference>
<comment type="similarity">
    <text evidence="1">Belongs to the YciI family.</text>
</comment>
<accession>A0ABW2SK42</accession>
<organism evidence="3 4">
    <name type="scientific">Schaalia naturae</name>
    <dbReference type="NCBI Taxonomy" id="635203"/>
    <lineage>
        <taxon>Bacteria</taxon>
        <taxon>Bacillati</taxon>
        <taxon>Actinomycetota</taxon>
        <taxon>Actinomycetes</taxon>
        <taxon>Actinomycetales</taxon>
        <taxon>Actinomycetaceae</taxon>
        <taxon>Schaalia</taxon>
    </lineage>
</organism>
<name>A0ABW2SK42_9ACTO</name>
<evidence type="ECO:0000259" key="2">
    <source>
        <dbReference type="Pfam" id="PF03795"/>
    </source>
</evidence>
<protein>
    <submittedName>
        <fullName evidence="3">YciI family protein</fullName>
    </submittedName>
</protein>
<sequence>MALYAITYTYDTSRLDEIARLRPEHRAHLGALHRAGVDLASGPWTDGAPGALLLIRAESAQDALDAVAEDPFHVAGLITRREARGWDPVVGDLA</sequence>
<feature type="domain" description="YCII-related" evidence="2">
    <location>
        <begin position="3"/>
        <end position="86"/>
    </location>
</feature>
<comment type="caution">
    <text evidence="3">The sequence shown here is derived from an EMBL/GenBank/DDBJ whole genome shotgun (WGS) entry which is preliminary data.</text>
</comment>
<dbReference type="RefSeq" id="WP_380972535.1">
    <property type="nucleotide sequence ID" value="NZ_JBHTEF010000001.1"/>
</dbReference>
<evidence type="ECO:0000256" key="1">
    <source>
        <dbReference type="ARBA" id="ARBA00007689"/>
    </source>
</evidence>
<evidence type="ECO:0000313" key="3">
    <source>
        <dbReference type="EMBL" id="MFC7580482.1"/>
    </source>
</evidence>
<dbReference type="EMBL" id="JBHTEF010000001">
    <property type="protein sequence ID" value="MFC7580482.1"/>
    <property type="molecule type" value="Genomic_DNA"/>
</dbReference>
<dbReference type="SUPFAM" id="SSF54909">
    <property type="entry name" value="Dimeric alpha+beta barrel"/>
    <property type="match status" value="1"/>
</dbReference>
<reference evidence="4" key="1">
    <citation type="journal article" date="2019" name="Int. J. Syst. Evol. Microbiol.">
        <title>The Global Catalogue of Microorganisms (GCM) 10K type strain sequencing project: providing services to taxonomists for standard genome sequencing and annotation.</title>
        <authorList>
            <consortium name="The Broad Institute Genomics Platform"/>
            <consortium name="The Broad Institute Genome Sequencing Center for Infectious Disease"/>
            <person name="Wu L."/>
            <person name="Ma J."/>
        </authorList>
    </citation>
    <scope>NUCLEOTIDE SEQUENCE [LARGE SCALE GENOMIC DNA]</scope>
    <source>
        <strain evidence="4">CCUG 56698</strain>
    </source>
</reference>
<dbReference type="InterPro" id="IPR011008">
    <property type="entry name" value="Dimeric_a/b-barrel"/>
</dbReference>
<keyword evidence="4" id="KW-1185">Reference proteome</keyword>
<gene>
    <name evidence="3" type="ORF">ACFQWG_04520</name>
</gene>
<dbReference type="Gene3D" id="3.30.70.1060">
    <property type="entry name" value="Dimeric alpha+beta barrel"/>
    <property type="match status" value="1"/>
</dbReference>
<proteinExistence type="inferred from homology"/>
<evidence type="ECO:0000313" key="4">
    <source>
        <dbReference type="Proteomes" id="UP001596527"/>
    </source>
</evidence>
<dbReference type="InterPro" id="IPR005545">
    <property type="entry name" value="YCII"/>
</dbReference>